<dbReference type="RefSeq" id="WP_176008505.1">
    <property type="nucleotide sequence ID" value="NZ_CP041372.2"/>
</dbReference>
<dbReference type="AlphaFoldDB" id="A0A859FBP6"/>
<evidence type="ECO:0000313" key="2">
    <source>
        <dbReference type="Proteomes" id="UP000318138"/>
    </source>
</evidence>
<dbReference type="SUPFAM" id="SSF103642">
    <property type="entry name" value="Sec-C motif"/>
    <property type="match status" value="1"/>
</dbReference>
<organism evidence="1 2">
    <name type="scientific">Paenalkalicoccus suaedae</name>
    <dbReference type="NCBI Taxonomy" id="2592382"/>
    <lineage>
        <taxon>Bacteria</taxon>
        <taxon>Bacillati</taxon>
        <taxon>Bacillota</taxon>
        <taxon>Bacilli</taxon>
        <taxon>Bacillales</taxon>
        <taxon>Bacillaceae</taxon>
        <taxon>Paenalkalicoccus</taxon>
    </lineage>
</organism>
<proteinExistence type="predicted"/>
<dbReference type="Pfam" id="PF02810">
    <property type="entry name" value="SEC-C"/>
    <property type="match status" value="1"/>
</dbReference>
<gene>
    <name evidence="1" type="ORF">FLK61_27320</name>
</gene>
<evidence type="ECO:0000313" key="1">
    <source>
        <dbReference type="EMBL" id="QKS70467.1"/>
    </source>
</evidence>
<accession>A0A859FBP6</accession>
<dbReference type="KEGG" id="psua:FLK61_27320"/>
<keyword evidence="2" id="KW-1185">Reference proteome</keyword>
<dbReference type="Proteomes" id="UP000318138">
    <property type="component" value="Chromosome"/>
</dbReference>
<dbReference type="Gene3D" id="3.10.450.50">
    <property type="match status" value="1"/>
</dbReference>
<dbReference type="EMBL" id="CP041372">
    <property type="protein sequence ID" value="QKS70467.1"/>
    <property type="molecule type" value="Genomic_DNA"/>
</dbReference>
<protein>
    <submittedName>
        <fullName evidence="1">SEC-C domain-containing protein</fullName>
    </submittedName>
</protein>
<sequence>MATLKRNDPCPCGSGKKYKKCCLKKLEVKSKFDLKDTRDFNELIPKIFDFSKQYDETIKPAYEEKTDVFERLPVADARAFSQLYFHWILFNRPVEQNGETVLARFLQENRKEYSAPFQEFLAAWDDLAPRIFYVPHSDAEYLALRDELSGKAQTIEKTPVSQAIESGQYLVGYLYATPAGPALGNDAISLPPKLAEAFIAEWHALTAESDDTQSFLTDYFGHALHLLSLLVMNGTELERAEHDEAILALVREKQEQAFLPLALQWRSFVAKKRPRVQKPEAYAAALEYWAGKHLDDSLAQSQKALAEKYAVSSSTISAKYKQLVEV</sequence>
<dbReference type="InterPro" id="IPR004027">
    <property type="entry name" value="SEC_C_motif"/>
</dbReference>
<reference evidence="2" key="1">
    <citation type="submission" date="2019-07" db="EMBL/GenBank/DDBJ databases">
        <title>Bacillus alkalisoli sp. nov. isolated from saline soil.</title>
        <authorList>
            <person name="Sun J.-Q."/>
            <person name="Xu L."/>
        </authorList>
    </citation>
    <scope>NUCLEOTIDE SEQUENCE [LARGE SCALE GENOMIC DNA]</scope>
    <source>
        <strain evidence="2">M4U3P1</strain>
    </source>
</reference>
<name>A0A859FBP6_9BACI</name>